<accession>A0A162T047</accession>
<proteinExistence type="predicted"/>
<dbReference type="RefSeq" id="XP_018283202.1">
    <property type="nucleotide sequence ID" value="XM_018433245.1"/>
</dbReference>
<evidence type="ECO:0000313" key="2">
    <source>
        <dbReference type="Proteomes" id="UP000077315"/>
    </source>
</evidence>
<dbReference type="AlphaFoldDB" id="A0A162T047"/>
<reference evidence="2" key="1">
    <citation type="submission" date="2015-06" db="EMBL/GenBank/DDBJ databases">
        <title>Expansion of signal transduction pathways in fungi by whole-genome duplication.</title>
        <authorList>
            <consortium name="DOE Joint Genome Institute"/>
            <person name="Corrochano L.M."/>
            <person name="Kuo A."/>
            <person name="Marcet-Houben M."/>
            <person name="Polaino S."/>
            <person name="Salamov A."/>
            <person name="Villalobos J.M."/>
            <person name="Alvarez M.I."/>
            <person name="Avalos J."/>
            <person name="Benito E.P."/>
            <person name="Benoit I."/>
            <person name="Burger G."/>
            <person name="Camino L.P."/>
            <person name="Canovas D."/>
            <person name="Cerda-Olmedo E."/>
            <person name="Cheng J.-F."/>
            <person name="Dominguez A."/>
            <person name="Elias M."/>
            <person name="Eslava A.P."/>
            <person name="Glaser F."/>
            <person name="Grimwood J."/>
            <person name="Gutierrez G."/>
            <person name="Heitman J."/>
            <person name="Henrissat B."/>
            <person name="Iturriaga E.A."/>
            <person name="Lang B.F."/>
            <person name="Lavin J.L."/>
            <person name="Lee S."/>
            <person name="Li W."/>
            <person name="Lindquist E."/>
            <person name="Lopez-Garcia S."/>
            <person name="Luque E.M."/>
            <person name="Marcos A.T."/>
            <person name="Martin J."/>
            <person name="McCluskey K."/>
            <person name="Medina H.R."/>
            <person name="Miralles-Duran A."/>
            <person name="Miyazaki A."/>
            <person name="Munoz-Torres E."/>
            <person name="Oguiza J.A."/>
            <person name="Ohm R."/>
            <person name="Olmedo M."/>
            <person name="Orejas M."/>
            <person name="Ortiz-Castellanos L."/>
            <person name="Pisabarro A.G."/>
            <person name="Rodriguez-Romero J."/>
            <person name="Ruiz-Herrera J."/>
            <person name="Ruiz-Vazquez R."/>
            <person name="Sanz C."/>
            <person name="Schackwitz W."/>
            <person name="Schmutz J."/>
            <person name="Shahriari M."/>
            <person name="Shelest E."/>
            <person name="Silva-Franco F."/>
            <person name="Soanes D."/>
            <person name="Syed K."/>
            <person name="Tagua V.G."/>
            <person name="Talbot N.J."/>
            <person name="Thon M."/>
            <person name="De vries R.P."/>
            <person name="Wiebenga A."/>
            <person name="Yadav J.S."/>
            <person name="Braun E.L."/>
            <person name="Baker S."/>
            <person name="Garre V."/>
            <person name="Horwitz B."/>
            <person name="Torres-Martinez S."/>
            <person name="Idnurm A."/>
            <person name="Herrera-Estrella A."/>
            <person name="Gabaldon T."/>
            <person name="Grigoriev I.V."/>
        </authorList>
    </citation>
    <scope>NUCLEOTIDE SEQUENCE [LARGE SCALE GENOMIC DNA]</scope>
    <source>
        <strain evidence="2">NRRL 1555(-)</strain>
    </source>
</reference>
<sequence length="228" mass="25453">MGICTELLTSQSNPVKAIDSQANSPSKDFTSMFDNGLAEMIPVEMTWTPCLTMITMAVINTLINTRFLRSKLKSLTMKGQIVLIGFIYHVLKTYSRHFQPPARLSGFQKMPPFFLAIAKGIQRFVEDFLHSSTSVNKRELIYQSNTNALNVFFIHPDLEVKISVNIVSFKPSGGITYLFGATYLANNNLSYSKRLNPKNLILAGLIARPKKPKFSAINSHSNPFADGL</sequence>
<name>A0A162T047_PHYB8</name>
<gene>
    <name evidence="1" type="ORF">PHYBLDRAFT_153757</name>
</gene>
<organism evidence="1 2">
    <name type="scientific">Phycomyces blakesleeanus (strain ATCC 8743b / DSM 1359 / FGSC 10004 / NBRC 33097 / NRRL 1555)</name>
    <dbReference type="NCBI Taxonomy" id="763407"/>
    <lineage>
        <taxon>Eukaryota</taxon>
        <taxon>Fungi</taxon>
        <taxon>Fungi incertae sedis</taxon>
        <taxon>Mucoromycota</taxon>
        <taxon>Mucoromycotina</taxon>
        <taxon>Mucoromycetes</taxon>
        <taxon>Mucorales</taxon>
        <taxon>Phycomycetaceae</taxon>
        <taxon>Phycomyces</taxon>
    </lineage>
</organism>
<evidence type="ECO:0000313" key="1">
    <source>
        <dbReference type="EMBL" id="OAD65162.1"/>
    </source>
</evidence>
<dbReference type="GeneID" id="28994151"/>
<protein>
    <submittedName>
        <fullName evidence="1">Uncharacterized protein</fullName>
    </submittedName>
</protein>
<dbReference type="EMBL" id="KV441014">
    <property type="protein sequence ID" value="OAD65162.1"/>
    <property type="molecule type" value="Genomic_DNA"/>
</dbReference>
<dbReference type="Proteomes" id="UP000077315">
    <property type="component" value="Unassembled WGS sequence"/>
</dbReference>
<dbReference type="InParanoid" id="A0A162T047"/>
<keyword evidence="2" id="KW-1185">Reference proteome</keyword>
<dbReference type="VEuPathDB" id="FungiDB:PHYBLDRAFT_153757"/>